<dbReference type="EMBL" id="LR877163">
    <property type="protein sequence ID" value="CAD2221032.1"/>
    <property type="molecule type" value="Genomic_DNA"/>
</dbReference>
<accession>A0A7G2CS52</accession>
<evidence type="ECO:0000256" key="1">
    <source>
        <dbReference type="SAM" id="MobiDB-lite"/>
    </source>
</evidence>
<feature type="compositionally biased region" description="Acidic residues" evidence="1">
    <location>
        <begin position="246"/>
        <end position="260"/>
    </location>
</feature>
<evidence type="ECO:0000313" key="2">
    <source>
        <dbReference type="EMBL" id="CAD2221032.1"/>
    </source>
</evidence>
<sequence>MSDDLHHISSVTVTVQGSLQIPLRLNMLQGLDDPLLENEILKEAIKVAVSEQLGYFDGMEITVTKPPTGGHPHPNRKKVTQPSKVAATATLDLQRLGHCIEQIQSAYDHVLHQANLLLEVANEIDAKEIKNLCQGDADKKKEDNSEEGQQALDELLAKIEAVQYLAGQLTKAPESVLTAAAENEKAEEAQEAEPTPNEIIPPTKNKEEDEDEEAMKKGLMQPDSDEDGDDSSFESVHRPGSVNYNEESDEPNSNEDDGEVDYAKMGYTAL</sequence>
<dbReference type="AlphaFoldDB" id="A0A7G2CS52"/>
<keyword evidence="3" id="KW-1185">Reference proteome</keyword>
<feature type="compositionally biased region" description="Acidic residues" evidence="1">
    <location>
        <begin position="223"/>
        <end position="232"/>
    </location>
</feature>
<dbReference type="VEuPathDB" id="TriTrypDB:ADEAN_000855900"/>
<protein>
    <submittedName>
        <fullName evidence="2">Uncharacterized protein</fullName>
    </submittedName>
</protein>
<organism evidence="2 3">
    <name type="scientific">Angomonas deanei</name>
    <dbReference type="NCBI Taxonomy" id="59799"/>
    <lineage>
        <taxon>Eukaryota</taxon>
        <taxon>Discoba</taxon>
        <taxon>Euglenozoa</taxon>
        <taxon>Kinetoplastea</taxon>
        <taxon>Metakinetoplastina</taxon>
        <taxon>Trypanosomatida</taxon>
        <taxon>Trypanosomatidae</taxon>
        <taxon>Strigomonadinae</taxon>
        <taxon>Angomonas</taxon>
    </lineage>
</organism>
<proteinExistence type="predicted"/>
<gene>
    <name evidence="2" type="ORF">ADEAN_000855900</name>
</gene>
<dbReference type="Proteomes" id="UP000515908">
    <property type="component" value="Chromosome 19"/>
</dbReference>
<evidence type="ECO:0000313" key="3">
    <source>
        <dbReference type="Proteomes" id="UP000515908"/>
    </source>
</evidence>
<reference evidence="2 3" key="1">
    <citation type="submission" date="2020-08" db="EMBL/GenBank/DDBJ databases">
        <authorList>
            <person name="Newling K."/>
            <person name="Davey J."/>
            <person name="Forrester S."/>
        </authorList>
    </citation>
    <scope>NUCLEOTIDE SEQUENCE [LARGE SCALE GENOMIC DNA]</scope>
    <source>
        <strain evidence="3">Crithidia deanei Carvalho (ATCC PRA-265)</strain>
    </source>
</reference>
<dbReference type="OrthoDB" id="267473at2759"/>
<feature type="region of interest" description="Disordered" evidence="1">
    <location>
        <begin position="181"/>
        <end position="270"/>
    </location>
</feature>
<name>A0A7G2CS52_9TRYP</name>